<dbReference type="InterPro" id="IPR000035">
    <property type="entry name" value="Alkylbase_DNA_glycsylse_CS"/>
</dbReference>
<dbReference type="PANTHER" id="PTHR43003">
    <property type="entry name" value="DNA-3-METHYLADENINE GLYCOSYLASE"/>
    <property type="match status" value="1"/>
</dbReference>
<dbReference type="FunFam" id="1.10.340.30:FF:000004">
    <property type="entry name" value="DNA-3-methyladenine glycosylase II"/>
    <property type="match status" value="1"/>
</dbReference>
<evidence type="ECO:0000256" key="4">
    <source>
        <dbReference type="ARBA" id="ARBA00022763"/>
    </source>
</evidence>
<dbReference type="PROSITE" id="PS00516">
    <property type="entry name" value="ALKYLBASE_DNA_GLYCOS"/>
    <property type="match status" value="1"/>
</dbReference>
<dbReference type="GO" id="GO:0008725">
    <property type="term" value="F:DNA-3-methyladenine glycosylase activity"/>
    <property type="evidence" value="ECO:0007669"/>
    <property type="project" value="TreeGrafter"/>
</dbReference>
<dbReference type="SMART" id="SM00478">
    <property type="entry name" value="ENDO3c"/>
    <property type="match status" value="1"/>
</dbReference>
<organism evidence="7 8">
    <name type="scientific">Microscilla marina ATCC 23134</name>
    <dbReference type="NCBI Taxonomy" id="313606"/>
    <lineage>
        <taxon>Bacteria</taxon>
        <taxon>Pseudomonadati</taxon>
        <taxon>Bacteroidota</taxon>
        <taxon>Cytophagia</taxon>
        <taxon>Cytophagales</taxon>
        <taxon>Microscillaceae</taxon>
        <taxon>Microscilla</taxon>
    </lineage>
</organism>
<dbReference type="PANTHER" id="PTHR43003:SF5">
    <property type="entry name" value="DNA-3-METHYLADENINE GLYCOSYLASE"/>
    <property type="match status" value="1"/>
</dbReference>
<keyword evidence="4" id="KW-0227">DNA damage</keyword>
<feature type="domain" description="HhH-GPD" evidence="6">
    <location>
        <begin position="40"/>
        <end position="196"/>
    </location>
</feature>
<evidence type="ECO:0000313" key="7">
    <source>
        <dbReference type="EMBL" id="EAY31955.1"/>
    </source>
</evidence>
<reference evidence="7 8" key="1">
    <citation type="submission" date="2007-01" db="EMBL/GenBank/DDBJ databases">
        <authorList>
            <person name="Haygood M."/>
            <person name="Podell S."/>
            <person name="Anderson C."/>
            <person name="Hopkinson B."/>
            <person name="Roe K."/>
            <person name="Barbeau K."/>
            <person name="Gaasterland T."/>
            <person name="Ferriera S."/>
            <person name="Johnson J."/>
            <person name="Kravitz S."/>
            <person name="Beeson K."/>
            <person name="Sutton G."/>
            <person name="Rogers Y.-H."/>
            <person name="Friedman R."/>
            <person name="Frazier M."/>
            <person name="Venter J.C."/>
        </authorList>
    </citation>
    <scope>NUCLEOTIDE SEQUENCE [LARGE SCALE GENOMIC DNA]</scope>
    <source>
        <strain evidence="7 8">ATCC 23134</strain>
    </source>
</reference>
<dbReference type="OrthoDB" id="9785929at2"/>
<evidence type="ECO:0000313" key="8">
    <source>
        <dbReference type="Proteomes" id="UP000004095"/>
    </source>
</evidence>
<dbReference type="InterPro" id="IPR003265">
    <property type="entry name" value="HhH-GPD_domain"/>
</dbReference>
<gene>
    <name evidence="7" type="ORF">M23134_01984</name>
</gene>
<evidence type="ECO:0000259" key="6">
    <source>
        <dbReference type="SMART" id="SM00478"/>
    </source>
</evidence>
<evidence type="ECO:0000256" key="3">
    <source>
        <dbReference type="ARBA" id="ARBA00012000"/>
    </source>
</evidence>
<dbReference type="GO" id="GO:0032131">
    <property type="term" value="F:alkylated DNA binding"/>
    <property type="evidence" value="ECO:0007669"/>
    <property type="project" value="TreeGrafter"/>
</dbReference>
<dbReference type="GO" id="GO:0006307">
    <property type="term" value="P:DNA alkylation repair"/>
    <property type="evidence" value="ECO:0007669"/>
    <property type="project" value="TreeGrafter"/>
</dbReference>
<accession>A1ZCF3</accession>
<dbReference type="GO" id="GO:0032993">
    <property type="term" value="C:protein-DNA complex"/>
    <property type="evidence" value="ECO:0007669"/>
    <property type="project" value="TreeGrafter"/>
</dbReference>
<keyword evidence="8" id="KW-1185">Reference proteome</keyword>
<dbReference type="GO" id="GO:0006285">
    <property type="term" value="P:base-excision repair, AP site formation"/>
    <property type="evidence" value="ECO:0007669"/>
    <property type="project" value="TreeGrafter"/>
</dbReference>
<evidence type="ECO:0000256" key="2">
    <source>
        <dbReference type="ARBA" id="ARBA00010817"/>
    </source>
</evidence>
<sequence>MHEHLKKDPLLKKVIEQASQTLSLALPKKDIYLALVRSIVGQQLSVKAAATIYQRFRELFPENYPTPKLVVAAELDTLKAAGLSKQKATYIKNVAAFAIEGGLDFEVLNNQTDEEIIQVLITIKGVGRWTVEMLLMFAFQRPDVFSVDDLGIQQAVKKLYQLDEEGKALKAKMKTIANAWKPYRTLACLYLWQWKDNTPIDNKNAKK</sequence>
<proteinExistence type="inferred from homology"/>
<dbReference type="InterPro" id="IPR051912">
    <property type="entry name" value="Alkylbase_DNA_Glycosylase/TA"/>
</dbReference>
<dbReference type="GO" id="GO:0043916">
    <property type="term" value="F:DNA-7-methylguanine glycosylase activity"/>
    <property type="evidence" value="ECO:0007669"/>
    <property type="project" value="TreeGrafter"/>
</dbReference>
<dbReference type="eggNOG" id="COG0122">
    <property type="taxonomic scope" value="Bacteria"/>
</dbReference>
<protein>
    <recommendedName>
        <fullName evidence="3">DNA-3-methyladenine glycosylase II</fullName>
        <ecNumber evidence="3">3.2.2.21</ecNumber>
    </recommendedName>
</protein>
<evidence type="ECO:0000256" key="1">
    <source>
        <dbReference type="ARBA" id="ARBA00000086"/>
    </source>
</evidence>
<keyword evidence="5" id="KW-0234">DNA repair</keyword>
<dbReference type="Pfam" id="PF00730">
    <property type="entry name" value="HhH-GPD"/>
    <property type="match status" value="1"/>
</dbReference>
<dbReference type="SUPFAM" id="SSF48150">
    <property type="entry name" value="DNA-glycosylase"/>
    <property type="match status" value="1"/>
</dbReference>
<dbReference type="CDD" id="cd00056">
    <property type="entry name" value="ENDO3c"/>
    <property type="match status" value="1"/>
</dbReference>
<evidence type="ECO:0000256" key="5">
    <source>
        <dbReference type="ARBA" id="ARBA00023204"/>
    </source>
</evidence>
<dbReference type="InterPro" id="IPR011257">
    <property type="entry name" value="DNA_glycosylase"/>
</dbReference>
<dbReference type="EC" id="3.2.2.21" evidence="3"/>
<comment type="similarity">
    <text evidence="2">Belongs to the alkylbase DNA glycosidase AlkA family.</text>
</comment>
<dbReference type="GO" id="GO:0005737">
    <property type="term" value="C:cytoplasm"/>
    <property type="evidence" value="ECO:0007669"/>
    <property type="project" value="TreeGrafter"/>
</dbReference>
<comment type="catalytic activity">
    <reaction evidence="1">
        <text>Hydrolysis of alkylated DNA, releasing 3-methyladenine, 3-methylguanine, 7-methylguanine and 7-methyladenine.</text>
        <dbReference type="EC" id="3.2.2.21"/>
    </reaction>
</comment>
<name>A1ZCF3_MICM2</name>
<dbReference type="Proteomes" id="UP000004095">
    <property type="component" value="Unassembled WGS sequence"/>
</dbReference>
<dbReference type="Gene3D" id="1.10.1670.40">
    <property type="match status" value="1"/>
</dbReference>
<dbReference type="RefSeq" id="WP_002692807.1">
    <property type="nucleotide sequence ID" value="NZ_AAWS01000001.1"/>
</dbReference>
<comment type="caution">
    <text evidence="7">The sequence shown here is derived from an EMBL/GenBank/DDBJ whole genome shotgun (WGS) entry which is preliminary data.</text>
</comment>
<dbReference type="EMBL" id="AAWS01000001">
    <property type="protein sequence ID" value="EAY31955.1"/>
    <property type="molecule type" value="Genomic_DNA"/>
</dbReference>
<dbReference type="AlphaFoldDB" id="A1ZCF3"/>
<dbReference type="Gene3D" id="1.10.340.30">
    <property type="entry name" value="Hypothetical protein, domain 2"/>
    <property type="match status" value="1"/>
</dbReference>